<proteinExistence type="predicted"/>
<name>A0A511T0Y4_MYXFU</name>
<gene>
    <name evidence="2" type="ORF">MFU01_23490</name>
    <name evidence="3" type="ORF">SAMN05443572_10466</name>
</gene>
<comment type="caution">
    <text evidence="2">The sequence shown here is derived from an EMBL/GenBank/DDBJ whole genome shotgun (WGS) entry which is preliminary data.</text>
</comment>
<reference evidence="3 4" key="1">
    <citation type="submission" date="2016-10" db="EMBL/GenBank/DDBJ databases">
        <authorList>
            <person name="Varghese N."/>
            <person name="Submissions S."/>
        </authorList>
    </citation>
    <scope>NUCLEOTIDE SEQUENCE [LARGE SCALE GENOMIC DNA]</scope>
    <source>
        <strain evidence="3 4">DSM 16525</strain>
    </source>
</reference>
<evidence type="ECO:0000256" key="1">
    <source>
        <dbReference type="SAM" id="MobiDB-lite"/>
    </source>
</evidence>
<sequence length="605" mass="63933">MRTTRGSWLPLALALTTLHVGCGSGLEKGGGETRPDSDGDGVVDAQDCAPTDGQRWHEMWGYADTDGDGRGHGLRERVCAAHGLPPGWTALEGDCAPTDASAWRNASGLYPDSDVDGATGPGPVSACVGDLLLRYREQPGPPDCDDQDGRYQESTVVYADVDRDGVGDGGAPLTVCARKPPPAGYASVTGDCAPDDPLRNVTRDYLYRDQDLDGMGVETFGQLCLGRDEPLPAGYLDAWVPSDCDDTDATKYRMAELFVDTDGDGFGAGLGVSSCTGHTPSAGHTFVSGDCAPEDAERWRRFDYTYRDADGDGDTVWSPGNVCGGAQPPPGYLTTGKGEDCDDRDATARVRWDLYRDADGDDVGVGPRVPVCAGTTRPSGYATTGEDCADDDATRWQWLSYAYRDVDGDGFTVAAPGQLCAGEALPAGYLNLSVGPDCDDTNAAAHKTLRTWPDLDGDGVGAGVAENQCTNGQTPANRSLLGSDCADDDASRWVSHAYRHVDRDGDGFTTPESGTLCAAATLPAPYFIQATGNDCDDANTALIRWAVLYPDNDGDGVGTEPRRILCIGTAVPPGMSIFGDDPNDNDPSTMTDPEHEELETFILDL</sequence>
<evidence type="ECO:0000313" key="2">
    <source>
        <dbReference type="EMBL" id="GEN07312.1"/>
    </source>
</evidence>
<organism evidence="2 5">
    <name type="scientific">Myxococcus fulvus</name>
    <dbReference type="NCBI Taxonomy" id="33"/>
    <lineage>
        <taxon>Bacteria</taxon>
        <taxon>Pseudomonadati</taxon>
        <taxon>Myxococcota</taxon>
        <taxon>Myxococcia</taxon>
        <taxon>Myxococcales</taxon>
        <taxon>Cystobacterineae</taxon>
        <taxon>Myxococcaceae</taxon>
        <taxon>Myxococcus</taxon>
    </lineage>
</organism>
<evidence type="ECO:0000313" key="3">
    <source>
        <dbReference type="EMBL" id="SET95850.1"/>
    </source>
</evidence>
<dbReference type="RefSeq" id="WP_074953134.1">
    <property type="nucleotide sequence ID" value="NZ_BJXR01000023.1"/>
</dbReference>
<evidence type="ECO:0000313" key="5">
    <source>
        <dbReference type="Proteomes" id="UP000321514"/>
    </source>
</evidence>
<dbReference type="OrthoDB" id="5379243at2"/>
<evidence type="ECO:0000313" key="4">
    <source>
        <dbReference type="Proteomes" id="UP000183760"/>
    </source>
</evidence>
<dbReference type="STRING" id="1334629.MFUL124B02_36805"/>
<dbReference type="AlphaFoldDB" id="A0A511T0Y4"/>
<protein>
    <submittedName>
        <fullName evidence="2">Uncharacterized protein</fullName>
    </submittedName>
</protein>
<dbReference type="EMBL" id="FOIB01000004">
    <property type="protein sequence ID" value="SET95850.1"/>
    <property type="molecule type" value="Genomic_DNA"/>
</dbReference>
<accession>A0A511T0Y4</accession>
<dbReference type="EMBL" id="BJXR01000023">
    <property type="protein sequence ID" value="GEN07312.1"/>
    <property type="molecule type" value="Genomic_DNA"/>
</dbReference>
<feature type="region of interest" description="Disordered" evidence="1">
    <location>
        <begin position="26"/>
        <end position="45"/>
    </location>
</feature>
<reference evidence="2 5" key="2">
    <citation type="submission" date="2019-07" db="EMBL/GenBank/DDBJ databases">
        <title>Whole genome shotgun sequence of Myxococcus fulvus NBRC 100333.</title>
        <authorList>
            <person name="Hosoyama A."/>
            <person name="Uohara A."/>
            <person name="Ohji S."/>
            <person name="Ichikawa N."/>
        </authorList>
    </citation>
    <scope>NUCLEOTIDE SEQUENCE [LARGE SCALE GENOMIC DNA]</scope>
    <source>
        <strain evidence="2 5">NBRC 100333</strain>
    </source>
</reference>
<dbReference type="Proteomes" id="UP000183760">
    <property type="component" value="Unassembled WGS sequence"/>
</dbReference>
<keyword evidence="4" id="KW-1185">Reference proteome</keyword>
<dbReference type="Proteomes" id="UP000321514">
    <property type="component" value="Unassembled WGS sequence"/>
</dbReference>